<dbReference type="Proteomes" id="UP000199215">
    <property type="component" value="Unassembled WGS sequence"/>
</dbReference>
<dbReference type="EMBL" id="FNWU01000004">
    <property type="protein sequence ID" value="SEH52404.1"/>
    <property type="molecule type" value="Genomic_DNA"/>
</dbReference>
<dbReference type="InterPro" id="IPR055808">
    <property type="entry name" value="DUF7384"/>
</dbReference>
<reference evidence="2 3" key="1">
    <citation type="submission" date="2016-10" db="EMBL/GenBank/DDBJ databases">
        <authorList>
            <person name="de Groot N.N."/>
        </authorList>
    </citation>
    <scope>NUCLEOTIDE SEQUENCE [LARGE SCALE GENOMIC DNA]</scope>
    <source>
        <strain evidence="2 3">IBRC-M10418</strain>
    </source>
</reference>
<feature type="compositionally biased region" description="Basic and acidic residues" evidence="1">
    <location>
        <begin position="80"/>
        <end position="93"/>
    </location>
</feature>
<dbReference type="AlphaFoldDB" id="A0A1H6IXF7"/>
<proteinExistence type="predicted"/>
<sequence>MPINPRQTRGGRPAEPSVTDGFDRGGAVVNPISDRPVCGSVHWSDLFDRPPTGVTRSDVRDALAARRSPPVDDEISESPADDRTSETGDARDDSADDGDDSADDGDDSADDGDGPDPSIARIVVDADVLAADLLVGGEARAALDRIRGHSWLTIVATPDLLADAQAVISDLAGLEIASAWRSLAADRFVVVDQPPGDHPALAAAYRGGAMHVLSFDPDLTGVAAGVALRDRVDLSVREPRAFTAVFDPERLYPTVVGGEYPGPDRDPHE</sequence>
<evidence type="ECO:0000313" key="2">
    <source>
        <dbReference type="EMBL" id="SEH52404.1"/>
    </source>
</evidence>
<protein>
    <recommendedName>
        <fullName evidence="4">PIN domain-containing protein</fullName>
    </recommendedName>
</protein>
<gene>
    <name evidence="2" type="ORF">SAMN05192561_104132</name>
</gene>
<feature type="compositionally biased region" description="Acidic residues" evidence="1">
    <location>
        <begin position="94"/>
        <end position="114"/>
    </location>
</feature>
<feature type="region of interest" description="Disordered" evidence="1">
    <location>
        <begin position="1"/>
        <end position="119"/>
    </location>
</feature>
<evidence type="ECO:0008006" key="4">
    <source>
        <dbReference type="Google" id="ProtNLM"/>
    </source>
</evidence>
<accession>A0A1H6IXF7</accession>
<keyword evidence="3" id="KW-1185">Reference proteome</keyword>
<evidence type="ECO:0000256" key="1">
    <source>
        <dbReference type="SAM" id="MobiDB-lite"/>
    </source>
</evidence>
<dbReference type="Pfam" id="PF24109">
    <property type="entry name" value="DUF7384"/>
    <property type="match status" value="1"/>
</dbReference>
<organism evidence="2 3">
    <name type="scientific">Halopenitus malekzadehii</name>
    <dbReference type="NCBI Taxonomy" id="1267564"/>
    <lineage>
        <taxon>Archaea</taxon>
        <taxon>Methanobacteriati</taxon>
        <taxon>Methanobacteriota</taxon>
        <taxon>Stenosarchaea group</taxon>
        <taxon>Halobacteria</taxon>
        <taxon>Halobacteriales</taxon>
        <taxon>Haloferacaceae</taxon>
        <taxon>Halopenitus</taxon>
    </lineage>
</organism>
<name>A0A1H6IXF7_9EURY</name>
<evidence type="ECO:0000313" key="3">
    <source>
        <dbReference type="Proteomes" id="UP000199215"/>
    </source>
</evidence>